<dbReference type="InterPro" id="IPR055290">
    <property type="entry name" value="At3g26010-like"/>
</dbReference>
<feature type="domain" description="F-box" evidence="1">
    <location>
        <begin position="18"/>
        <end position="57"/>
    </location>
</feature>
<dbReference type="InterPro" id="IPR036047">
    <property type="entry name" value="F-box-like_dom_sf"/>
</dbReference>
<name>A0A7J6WDN0_THATH</name>
<reference evidence="2 3" key="1">
    <citation type="submission" date="2020-06" db="EMBL/GenBank/DDBJ databases">
        <title>Transcriptomic and genomic resources for Thalictrum thalictroides and T. hernandezii: Facilitating candidate gene discovery in an emerging model plant lineage.</title>
        <authorList>
            <person name="Arias T."/>
            <person name="Riano-Pachon D.M."/>
            <person name="Di Stilio V.S."/>
        </authorList>
    </citation>
    <scope>NUCLEOTIDE SEQUENCE [LARGE SCALE GENOMIC DNA]</scope>
    <source>
        <strain evidence="3">cv. WT478/WT964</strain>
        <tissue evidence="2">Leaves</tissue>
    </source>
</reference>
<sequence>MASPVAAQLEYCKAAANISDLDEDLMLEIISRLVIKHMVSCKSVSKLWYRLISDVCIPRITTLSPVSSIIYNVLPLGETDQIGPWSFESIAKSTSTTTYLEDCFIGNNTLPFRPSPNDFLDCCNGLLLFVDPSSRQYYVCNPSTQQYHVFPEPPFDDSPKCGGALMFEPDSPNVSEPGYKVVTISRSPPRFYFFSLSFLPGGWYVYTLCFEPAILEASWNPRYVCFNGILHCLSVSGHLLKFNVKGLLSCFKATKLPEIVSRDLPIGCLGVSCGNLHYSRSDQSSMMVWMLKVESADEWVLKHTICLQIFDQHPLCSNLLGSSWFSVFAFHPSSDMLIIGAENGIFCYDPNTKRLERSCSLRENKSICNGNHLVFPYSIKLTPLDASVQRMIDERRNNW</sequence>
<evidence type="ECO:0000259" key="1">
    <source>
        <dbReference type="Pfam" id="PF00646"/>
    </source>
</evidence>
<comment type="caution">
    <text evidence="2">The sequence shown here is derived from an EMBL/GenBank/DDBJ whole genome shotgun (WGS) entry which is preliminary data.</text>
</comment>
<evidence type="ECO:0000313" key="2">
    <source>
        <dbReference type="EMBL" id="KAF5195017.1"/>
    </source>
</evidence>
<dbReference type="PANTHER" id="PTHR35546">
    <property type="entry name" value="F-BOX PROTEIN INTERACTION DOMAIN PROTEIN-RELATED"/>
    <property type="match status" value="1"/>
</dbReference>
<dbReference type="Proteomes" id="UP000554482">
    <property type="component" value="Unassembled WGS sequence"/>
</dbReference>
<dbReference type="SUPFAM" id="SSF101898">
    <property type="entry name" value="NHL repeat"/>
    <property type="match status" value="1"/>
</dbReference>
<dbReference type="InterPro" id="IPR001810">
    <property type="entry name" value="F-box_dom"/>
</dbReference>
<evidence type="ECO:0000313" key="3">
    <source>
        <dbReference type="Proteomes" id="UP000554482"/>
    </source>
</evidence>
<dbReference type="SUPFAM" id="SSF81383">
    <property type="entry name" value="F-box domain"/>
    <property type="match status" value="1"/>
</dbReference>
<dbReference type="Pfam" id="PF00646">
    <property type="entry name" value="F-box"/>
    <property type="match status" value="1"/>
</dbReference>
<organism evidence="2 3">
    <name type="scientific">Thalictrum thalictroides</name>
    <name type="common">Rue-anemone</name>
    <name type="synonym">Anemone thalictroides</name>
    <dbReference type="NCBI Taxonomy" id="46969"/>
    <lineage>
        <taxon>Eukaryota</taxon>
        <taxon>Viridiplantae</taxon>
        <taxon>Streptophyta</taxon>
        <taxon>Embryophyta</taxon>
        <taxon>Tracheophyta</taxon>
        <taxon>Spermatophyta</taxon>
        <taxon>Magnoliopsida</taxon>
        <taxon>Ranunculales</taxon>
        <taxon>Ranunculaceae</taxon>
        <taxon>Thalictroideae</taxon>
        <taxon>Thalictrum</taxon>
    </lineage>
</organism>
<keyword evidence="3" id="KW-1185">Reference proteome</keyword>
<gene>
    <name evidence="2" type="ORF">FRX31_015394</name>
</gene>
<dbReference type="OrthoDB" id="605328at2759"/>
<dbReference type="AlphaFoldDB" id="A0A7J6WDN0"/>
<dbReference type="Gene3D" id="1.20.1280.50">
    <property type="match status" value="1"/>
</dbReference>
<dbReference type="EMBL" id="JABWDY010017919">
    <property type="protein sequence ID" value="KAF5195017.1"/>
    <property type="molecule type" value="Genomic_DNA"/>
</dbReference>
<proteinExistence type="predicted"/>
<protein>
    <recommendedName>
        <fullName evidence="1">F-box domain-containing protein</fullName>
    </recommendedName>
</protein>
<dbReference type="PANTHER" id="PTHR35546:SF130">
    <property type="entry name" value="EXPRESSED PROTEIN"/>
    <property type="match status" value="1"/>
</dbReference>
<accession>A0A7J6WDN0</accession>